<keyword evidence="3" id="KW-1185">Reference proteome</keyword>
<sequence>MTRTLHALTVLVSLGSAVLGQAAAQSADLNVTLYAANPEAPAPGSGWETADLIRAASGANLKFTMIPTGADGDNKIGALAAANSLPDLFEIRNRTLFYQLIRQGQIAPVGPLLTLMPQRTRARYSSTTRNGLVNENGQMYGLQEPAALSRQYGIMVRQDWLDRLNLRAPTTLEDFLNVARAFTERDPDGNGRKDTYGYCGVIDFDNSGIFPSLGLGNHFQWIYGAYGVPGTWNYRNGTAFAANLRSPAYRQATEYVRKLVDARVMDPDWATMKRSDLRNRWQQGRCGMFFESVGGFNAGFKNFDANNPRGDATFIAAPTGPGNHRSMGTYANAGTLLVVSRKAMDAGKGQAIAKLLEWANSGPGYMQLVFGTKGLDYTLVKGVPTVTNRNATERLTDTQLKYLSLNGSTQELKARYATARYSDGRSVSLSDLLAFTQRRNNWIDRSGDLVVPAAPNQADIDRYVSESLVQFVLGQRPLNDSSWKSFQDGLNGLNFTAYEKNAAAALRANGYLK</sequence>
<dbReference type="Proteomes" id="UP000635726">
    <property type="component" value="Unassembled WGS sequence"/>
</dbReference>
<dbReference type="SUPFAM" id="SSF53850">
    <property type="entry name" value="Periplasmic binding protein-like II"/>
    <property type="match status" value="1"/>
</dbReference>
<proteinExistence type="predicted"/>
<name>A0A917P854_9DEIO</name>
<gene>
    <name evidence="2" type="primary">lipO</name>
    <name evidence="2" type="ORF">GCM10008939_08000</name>
</gene>
<evidence type="ECO:0000313" key="2">
    <source>
        <dbReference type="EMBL" id="GGJ66346.1"/>
    </source>
</evidence>
<keyword evidence="1" id="KW-0732">Signal</keyword>
<evidence type="ECO:0000313" key="3">
    <source>
        <dbReference type="Proteomes" id="UP000635726"/>
    </source>
</evidence>
<dbReference type="RefSeq" id="WP_188960992.1">
    <property type="nucleotide sequence ID" value="NZ_BMOE01000002.1"/>
</dbReference>
<dbReference type="EMBL" id="BMOE01000002">
    <property type="protein sequence ID" value="GGJ66346.1"/>
    <property type="molecule type" value="Genomic_DNA"/>
</dbReference>
<dbReference type="AlphaFoldDB" id="A0A917P854"/>
<accession>A0A917P854</accession>
<dbReference type="Gene3D" id="3.40.190.10">
    <property type="entry name" value="Periplasmic binding protein-like II"/>
    <property type="match status" value="2"/>
</dbReference>
<reference evidence="2" key="1">
    <citation type="journal article" date="2014" name="Int. J. Syst. Evol. Microbiol.">
        <title>Complete genome sequence of Corynebacterium casei LMG S-19264T (=DSM 44701T), isolated from a smear-ripened cheese.</title>
        <authorList>
            <consortium name="US DOE Joint Genome Institute (JGI-PGF)"/>
            <person name="Walter F."/>
            <person name="Albersmeier A."/>
            <person name="Kalinowski J."/>
            <person name="Ruckert C."/>
        </authorList>
    </citation>
    <scope>NUCLEOTIDE SEQUENCE</scope>
    <source>
        <strain evidence="2">JCM 14371</strain>
    </source>
</reference>
<organism evidence="2 3">
    <name type="scientific">Deinococcus aquiradiocola</name>
    <dbReference type="NCBI Taxonomy" id="393059"/>
    <lineage>
        <taxon>Bacteria</taxon>
        <taxon>Thermotogati</taxon>
        <taxon>Deinococcota</taxon>
        <taxon>Deinococci</taxon>
        <taxon>Deinococcales</taxon>
        <taxon>Deinococcaceae</taxon>
        <taxon>Deinococcus</taxon>
    </lineage>
</organism>
<evidence type="ECO:0000256" key="1">
    <source>
        <dbReference type="SAM" id="SignalP"/>
    </source>
</evidence>
<feature type="chain" id="PRO_5037851559" evidence="1">
    <location>
        <begin position="23"/>
        <end position="513"/>
    </location>
</feature>
<reference evidence="2" key="2">
    <citation type="submission" date="2020-09" db="EMBL/GenBank/DDBJ databases">
        <authorList>
            <person name="Sun Q."/>
            <person name="Ohkuma M."/>
        </authorList>
    </citation>
    <scope>NUCLEOTIDE SEQUENCE</scope>
    <source>
        <strain evidence="2">JCM 14371</strain>
    </source>
</reference>
<feature type="signal peptide" evidence="1">
    <location>
        <begin position="1"/>
        <end position="22"/>
    </location>
</feature>
<protein>
    <submittedName>
        <fullName evidence="2">Lipoprotein LipO</fullName>
    </submittedName>
</protein>
<keyword evidence="2" id="KW-0449">Lipoprotein</keyword>
<comment type="caution">
    <text evidence="2">The sequence shown here is derived from an EMBL/GenBank/DDBJ whole genome shotgun (WGS) entry which is preliminary data.</text>
</comment>